<dbReference type="OrthoDB" id="1253990at2"/>
<proteinExistence type="predicted"/>
<reference evidence="2 3" key="1">
    <citation type="submission" date="2015-02" db="EMBL/GenBank/DDBJ databases">
        <authorList>
            <person name="Ju K.-S."/>
            <person name="Doroghazi J.R."/>
            <person name="Metcalf W."/>
        </authorList>
    </citation>
    <scope>NUCLEOTIDE SEQUENCE [LARGE SCALE GENOMIC DNA]</scope>
    <source>
        <strain evidence="2 3">NRRL B-16140</strain>
    </source>
</reference>
<dbReference type="eggNOG" id="COG1546">
    <property type="taxonomic scope" value="Bacteria"/>
</dbReference>
<evidence type="ECO:0000313" key="2">
    <source>
        <dbReference type="EMBL" id="KJK44718.1"/>
    </source>
</evidence>
<dbReference type="SUPFAM" id="SSF142433">
    <property type="entry name" value="CinA-like"/>
    <property type="match status" value="1"/>
</dbReference>
<comment type="caution">
    <text evidence="2">The sequence shown here is derived from an EMBL/GenBank/DDBJ whole genome shotgun (WGS) entry which is preliminary data.</text>
</comment>
<organism evidence="2 3">
    <name type="scientific">Lentzea aerocolonigenes</name>
    <name type="common">Lechevalieria aerocolonigenes</name>
    <name type="synonym">Saccharothrix aerocolonigenes</name>
    <dbReference type="NCBI Taxonomy" id="68170"/>
    <lineage>
        <taxon>Bacteria</taxon>
        <taxon>Bacillati</taxon>
        <taxon>Actinomycetota</taxon>
        <taxon>Actinomycetes</taxon>
        <taxon>Pseudonocardiales</taxon>
        <taxon>Pseudonocardiaceae</taxon>
        <taxon>Lentzea</taxon>
    </lineage>
</organism>
<sequence>MTNVVELLKARKQTVATAESLTAGLLCATLVDTPGASAVVRGGLIVYATELKHELAGVDQQLLDEHGAVHPDVAIQLAEGARNRCKSDWGIGLTGVAGPDPQDGVAPGTVHIGLSGPGVSTVRTITVSGDRTAVRSVSVEKALVLLSEYLLMTGDGNKR</sequence>
<dbReference type="RefSeq" id="WP_045314743.1">
    <property type="nucleotide sequence ID" value="NZ_JYJG01000238.1"/>
</dbReference>
<dbReference type="Proteomes" id="UP000033393">
    <property type="component" value="Unassembled WGS sequence"/>
</dbReference>
<dbReference type="AlphaFoldDB" id="A0A0F0GTJ0"/>
<feature type="domain" description="CinA C-terminal" evidence="1">
    <location>
        <begin position="3"/>
        <end position="150"/>
    </location>
</feature>
<gene>
    <name evidence="2" type="ORF">UK23_28500</name>
</gene>
<dbReference type="Pfam" id="PF02464">
    <property type="entry name" value="CinA"/>
    <property type="match status" value="1"/>
</dbReference>
<dbReference type="InterPro" id="IPR036653">
    <property type="entry name" value="CinA-like_C"/>
</dbReference>
<accession>A0A0F0GTJ0</accession>
<evidence type="ECO:0000259" key="1">
    <source>
        <dbReference type="Pfam" id="PF02464"/>
    </source>
</evidence>
<name>A0A0F0GTJ0_LENAE</name>
<dbReference type="EMBL" id="JYJG01000238">
    <property type="protein sequence ID" value="KJK44718.1"/>
    <property type="molecule type" value="Genomic_DNA"/>
</dbReference>
<dbReference type="NCBIfam" id="TIGR00199">
    <property type="entry name" value="PncC_domain"/>
    <property type="match status" value="1"/>
</dbReference>
<dbReference type="PATRIC" id="fig|68170.10.peg.7267"/>
<dbReference type="Gene3D" id="3.90.950.20">
    <property type="entry name" value="CinA-like"/>
    <property type="match status" value="1"/>
</dbReference>
<dbReference type="InterPro" id="IPR008136">
    <property type="entry name" value="CinA_C"/>
</dbReference>
<evidence type="ECO:0000313" key="3">
    <source>
        <dbReference type="Proteomes" id="UP000033393"/>
    </source>
</evidence>
<keyword evidence="3" id="KW-1185">Reference proteome</keyword>
<dbReference type="STRING" id="68170.GCA_000974445_02853"/>
<protein>
    <submittedName>
        <fullName evidence="2">Damage-inducible protein</fullName>
    </submittedName>
</protein>